<dbReference type="Gene3D" id="3.30.420.380">
    <property type="match status" value="1"/>
</dbReference>
<dbReference type="GO" id="GO:0015628">
    <property type="term" value="P:protein secretion by the type II secretion system"/>
    <property type="evidence" value="ECO:0007669"/>
    <property type="project" value="InterPro"/>
</dbReference>
<protein>
    <submittedName>
        <fullName evidence="12">General secretion pathway protein L</fullName>
    </submittedName>
</protein>
<organism evidence="12 13">
    <name type="scientific">Pseudomonas asplenii</name>
    <dbReference type="NCBI Taxonomy" id="53407"/>
    <lineage>
        <taxon>Bacteria</taxon>
        <taxon>Pseudomonadati</taxon>
        <taxon>Pseudomonadota</taxon>
        <taxon>Gammaproteobacteria</taxon>
        <taxon>Pseudomonadales</taxon>
        <taxon>Pseudomonadaceae</taxon>
        <taxon>Pseudomonas</taxon>
    </lineage>
</organism>
<dbReference type="GO" id="GO:0005886">
    <property type="term" value="C:plasma membrane"/>
    <property type="evidence" value="ECO:0007669"/>
    <property type="project" value="UniProtKB-SubCell"/>
</dbReference>
<keyword evidence="3" id="KW-0813">Transport</keyword>
<dbReference type="InterPro" id="IPR025691">
    <property type="entry name" value="GspL_pp_dom"/>
</dbReference>
<evidence type="ECO:0000256" key="6">
    <source>
        <dbReference type="ARBA" id="ARBA00022692"/>
    </source>
</evidence>
<comment type="similarity">
    <text evidence="2">Belongs to the GSP L family.</text>
</comment>
<keyword evidence="4" id="KW-1003">Cell membrane</keyword>
<evidence type="ECO:0000256" key="2">
    <source>
        <dbReference type="ARBA" id="ARBA00005318"/>
    </source>
</evidence>
<dbReference type="EMBL" id="LT629777">
    <property type="protein sequence ID" value="SDT29742.1"/>
    <property type="molecule type" value="Genomic_DNA"/>
</dbReference>
<evidence type="ECO:0000259" key="11">
    <source>
        <dbReference type="Pfam" id="PF12693"/>
    </source>
</evidence>
<feature type="domain" description="GspL periplasmic" evidence="11">
    <location>
        <begin position="227"/>
        <end position="337"/>
    </location>
</feature>
<gene>
    <name evidence="12" type="ORF">SAMN05216598_4894</name>
</gene>
<sequence>MSRLRIALAPLAVQDLDSPLAFARLDRHGQLGETGRASLTQLGQANKGVAVECYLHPLDSLLASLELPALPPAKIRLAVECAAQALILGSRESMHIAHGPRDAQGRVPIAWLQREALERLGALLRQAGLALRGLYPAVYCLPVIASEPVVAVLDEHLLIRQGADLAEVHPDVDQALTQLRSRGEVLHWLGEPPTTNPLVQVVPADHRWTGKAPSWGLQDALRQPGAHAGHWGRAMACCALAVAVWTVGLNLHAARQAEQGQQLKTWMVQRVKQAFPALPVVLNPLQQARQQLARHQAGGVGDSEFSRLVRQAGLAMPFAVGGVQGLVFEKGELQLRLLPENRKPGSAGAWQTELAQAGVLATAAAEGWTLKAQIEPTPSAQEAENE</sequence>
<keyword evidence="5" id="KW-0997">Cell inner membrane</keyword>
<dbReference type="GO" id="GO:0015627">
    <property type="term" value="C:type II protein secretion system complex"/>
    <property type="evidence" value="ECO:0007669"/>
    <property type="project" value="InterPro"/>
</dbReference>
<evidence type="ECO:0000256" key="9">
    <source>
        <dbReference type="ARBA" id="ARBA00023136"/>
    </source>
</evidence>
<keyword evidence="13" id="KW-1185">Reference proteome</keyword>
<evidence type="ECO:0000256" key="8">
    <source>
        <dbReference type="ARBA" id="ARBA00022989"/>
    </source>
</evidence>
<feature type="domain" description="GspL cytoplasmic actin-ATPase-like" evidence="10">
    <location>
        <begin position="35"/>
        <end position="165"/>
    </location>
</feature>
<keyword evidence="8" id="KW-1133">Transmembrane helix</keyword>
<evidence type="ECO:0000313" key="13">
    <source>
        <dbReference type="Proteomes" id="UP000199524"/>
    </source>
</evidence>
<name>A0A1H1Z894_9PSED</name>
<proteinExistence type="inferred from homology"/>
<evidence type="ECO:0000259" key="10">
    <source>
        <dbReference type="Pfam" id="PF05134"/>
    </source>
</evidence>
<keyword evidence="7" id="KW-0653">Protein transport</keyword>
<dbReference type="InterPro" id="IPR043129">
    <property type="entry name" value="ATPase_NBD"/>
</dbReference>
<dbReference type="Pfam" id="PF12693">
    <property type="entry name" value="GspL_C"/>
    <property type="match status" value="1"/>
</dbReference>
<dbReference type="RefSeq" id="WP_090209698.1">
    <property type="nucleotide sequence ID" value="NZ_LT629777.1"/>
</dbReference>
<dbReference type="InterPro" id="IPR007812">
    <property type="entry name" value="T2SS_protein-GspL"/>
</dbReference>
<keyword evidence="9" id="KW-0472">Membrane</keyword>
<dbReference type="Pfam" id="PF05134">
    <property type="entry name" value="T2SSL"/>
    <property type="match status" value="1"/>
</dbReference>
<evidence type="ECO:0000256" key="7">
    <source>
        <dbReference type="ARBA" id="ARBA00022927"/>
    </source>
</evidence>
<evidence type="ECO:0000313" key="12">
    <source>
        <dbReference type="EMBL" id="SDT29742.1"/>
    </source>
</evidence>
<evidence type="ECO:0000256" key="5">
    <source>
        <dbReference type="ARBA" id="ARBA00022519"/>
    </source>
</evidence>
<comment type="subcellular location">
    <subcellularLocation>
        <location evidence="1">Cell inner membrane</location>
        <topology evidence="1">Single-pass membrane protein</topology>
    </subcellularLocation>
</comment>
<dbReference type="GO" id="GO:0009276">
    <property type="term" value="C:Gram-negative-bacterium-type cell wall"/>
    <property type="evidence" value="ECO:0007669"/>
    <property type="project" value="InterPro"/>
</dbReference>
<reference evidence="13" key="1">
    <citation type="submission" date="2016-10" db="EMBL/GenBank/DDBJ databases">
        <authorList>
            <person name="Varghese N."/>
            <person name="Submissions S."/>
        </authorList>
    </citation>
    <scope>NUCLEOTIDE SEQUENCE [LARGE SCALE GENOMIC DNA]</scope>
    <source>
        <strain evidence="13">ATCC 23835</strain>
    </source>
</reference>
<accession>A0A1H1Z894</accession>
<dbReference type="SUPFAM" id="SSF53067">
    <property type="entry name" value="Actin-like ATPase domain"/>
    <property type="match status" value="1"/>
</dbReference>
<dbReference type="NCBIfam" id="TIGR01709">
    <property type="entry name" value="typeII_sec_gspL"/>
    <property type="match status" value="1"/>
</dbReference>
<dbReference type="Proteomes" id="UP000199524">
    <property type="component" value="Chromosome I"/>
</dbReference>
<dbReference type="AlphaFoldDB" id="A0A1H1Z894"/>
<keyword evidence="6" id="KW-0812">Transmembrane</keyword>
<evidence type="ECO:0000256" key="1">
    <source>
        <dbReference type="ARBA" id="ARBA00004377"/>
    </source>
</evidence>
<dbReference type="InterPro" id="IPR024230">
    <property type="entry name" value="GspL_cyto_dom"/>
</dbReference>
<evidence type="ECO:0000256" key="4">
    <source>
        <dbReference type="ARBA" id="ARBA00022475"/>
    </source>
</evidence>
<evidence type="ECO:0000256" key="3">
    <source>
        <dbReference type="ARBA" id="ARBA00022448"/>
    </source>
</evidence>
<dbReference type="GeneID" id="300209763"/>